<evidence type="ECO:0000256" key="8">
    <source>
        <dbReference type="PIRNR" id="PIRNR018472"/>
    </source>
</evidence>
<dbReference type="STRING" id="64969.SAMN02745127_00236"/>
<dbReference type="GO" id="GO:0005886">
    <property type="term" value="C:plasma membrane"/>
    <property type="evidence" value="ECO:0007669"/>
    <property type="project" value="UniProtKB-SubCell"/>
</dbReference>
<feature type="transmembrane region" description="Helical" evidence="9">
    <location>
        <begin position="104"/>
        <end position="121"/>
    </location>
</feature>
<feature type="transmembrane region" description="Helical" evidence="9">
    <location>
        <begin position="39"/>
        <end position="61"/>
    </location>
</feature>
<dbReference type="PANTHER" id="PTHR37484:SF1">
    <property type="entry name" value="ROD SHAPE-DETERMINING PROTEIN MRED"/>
    <property type="match status" value="1"/>
</dbReference>
<keyword evidence="6 9" id="KW-1133">Transmembrane helix</keyword>
<organism evidence="10 11">
    <name type="scientific">Oceanospirillum multiglobuliferum</name>
    <dbReference type="NCBI Taxonomy" id="64969"/>
    <lineage>
        <taxon>Bacteria</taxon>
        <taxon>Pseudomonadati</taxon>
        <taxon>Pseudomonadota</taxon>
        <taxon>Gammaproteobacteria</taxon>
        <taxon>Oceanospirillales</taxon>
        <taxon>Oceanospirillaceae</taxon>
        <taxon>Oceanospirillum</taxon>
    </lineage>
</organism>
<dbReference type="PIRSF" id="PIRSF018472">
    <property type="entry name" value="MreD_proteobac"/>
    <property type="match status" value="1"/>
</dbReference>
<feature type="transmembrane region" description="Helical" evidence="9">
    <location>
        <begin position="6"/>
        <end position="27"/>
    </location>
</feature>
<evidence type="ECO:0000256" key="3">
    <source>
        <dbReference type="ARBA" id="ARBA00022475"/>
    </source>
</evidence>
<protein>
    <recommendedName>
        <fullName evidence="8">Rod shape-determining protein MreD</fullName>
    </recommendedName>
</protein>
<dbReference type="NCBIfam" id="TIGR03426">
    <property type="entry name" value="shape_MreD"/>
    <property type="match status" value="1"/>
</dbReference>
<dbReference type="Pfam" id="PF04093">
    <property type="entry name" value="MreD"/>
    <property type="match status" value="1"/>
</dbReference>
<dbReference type="AlphaFoldDB" id="A0A1V4T460"/>
<dbReference type="EMBL" id="MTSM01000015">
    <property type="protein sequence ID" value="OPX54958.1"/>
    <property type="molecule type" value="Genomic_DNA"/>
</dbReference>
<keyword evidence="4 9" id="KW-0812">Transmembrane</keyword>
<evidence type="ECO:0000313" key="10">
    <source>
        <dbReference type="EMBL" id="OPX54958.1"/>
    </source>
</evidence>
<name>A0A1V4T460_9GAMM</name>
<reference evidence="10 11" key="1">
    <citation type="submission" date="2017-01" db="EMBL/GenBank/DDBJ databases">
        <title>Genome Sequencing of a Marine Spirillum, Oceanospirillum multiglobuliferum ATCC 33336, from Japan.</title>
        <authorList>
            <person name="Carney J.G."/>
            <person name="Trachtenberg A.M."/>
            <person name="Rheaume B.A."/>
            <person name="Linnane J.D."/>
            <person name="Pitts N.L."/>
            <person name="Mykles D.L."/>
            <person name="Maclea K.S."/>
        </authorList>
    </citation>
    <scope>NUCLEOTIDE SEQUENCE [LARGE SCALE GENOMIC DNA]</scope>
    <source>
        <strain evidence="10 11">ATCC 33336</strain>
    </source>
</reference>
<keyword evidence="7 8" id="KW-0472">Membrane</keyword>
<dbReference type="Proteomes" id="UP000191418">
    <property type="component" value="Unassembled WGS sequence"/>
</dbReference>
<keyword evidence="5 8" id="KW-0133">Cell shape</keyword>
<comment type="similarity">
    <text evidence="2 8">Belongs to the MreD family.</text>
</comment>
<dbReference type="InterPro" id="IPR026034">
    <property type="entry name" value="MreD_proteobac"/>
</dbReference>
<evidence type="ECO:0000256" key="1">
    <source>
        <dbReference type="ARBA" id="ARBA00004651"/>
    </source>
</evidence>
<evidence type="ECO:0000256" key="9">
    <source>
        <dbReference type="SAM" id="Phobius"/>
    </source>
</evidence>
<dbReference type="GO" id="GO:0008360">
    <property type="term" value="P:regulation of cell shape"/>
    <property type="evidence" value="ECO:0007669"/>
    <property type="project" value="UniProtKB-UniRule"/>
</dbReference>
<dbReference type="PANTHER" id="PTHR37484">
    <property type="entry name" value="ROD SHAPE-DETERMINING PROTEIN MRED"/>
    <property type="match status" value="1"/>
</dbReference>
<keyword evidence="8" id="KW-0997">Cell inner membrane</keyword>
<sequence length="162" mass="18202">MRSATIVPSLIISLSFLFALLLSAMPLPDRLLWFQPEWVSMVLIYWCIALPNRVGVFSGFFVGLCVDLLEGALLGQNALISAVLAALSLQLYQRLRNYGAWQQAMMVGVLIGISLMIAQWIQNLTGVAADTIAFMLPALTSTILWPWLFIAMRTIRRRFQIR</sequence>
<keyword evidence="11" id="KW-1185">Reference proteome</keyword>
<evidence type="ECO:0000256" key="5">
    <source>
        <dbReference type="ARBA" id="ARBA00022960"/>
    </source>
</evidence>
<proteinExistence type="inferred from homology"/>
<gene>
    <name evidence="10" type="ORF">BTE48_11490</name>
</gene>
<comment type="function">
    <text evidence="8">Involved in formation of the rod shape of the cell. May also contribute to regulation of formation of penicillin-binding proteins.</text>
</comment>
<evidence type="ECO:0000256" key="2">
    <source>
        <dbReference type="ARBA" id="ARBA00007776"/>
    </source>
</evidence>
<dbReference type="InterPro" id="IPR007227">
    <property type="entry name" value="Cell_shape_determining_MreD"/>
</dbReference>
<feature type="transmembrane region" description="Helical" evidence="9">
    <location>
        <begin position="133"/>
        <end position="152"/>
    </location>
</feature>
<evidence type="ECO:0000313" key="11">
    <source>
        <dbReference type="Proteomes" id="UP000191418"/>
    </source>
</evidence>
<evidence type="ECO:0000256" key="6">
    <source>
        <dbReference type="ARBA" id="ARBA00022989"/>
    </source>
</evidence>
<evidence type="ECO:0000256" key="4">
    <source>
        <dbReference type="ARBA" id="ARBA00022692"/>
    </source>
</evidence>
<comment type="subcellular location">
    <subcellularLocation>
        <location evidence="8">Cell inner membrane</location>
    </subcellularLocation>
    <subcellularLocation>
        <location evidence="1">Cell membrane</location>
        <topology evidence="1">Multi-pass membrane protein</topology>
    </subcellularLocation>
</comment>
<comment type="caution">
    <text evidence="10">The sequence shown here is derived from an EMBL/GenBank/DDBJ whole genome shotgun (WGS) entry which is preliminary data.</text>
</comment>
<dbReference type="OrthoDB" id="6647425at2"/>
<evidence type="ECO:0000256" key="7">
    <source>
        <dbReference type="ARBA" id="ARBA00023136"/>
    </source>
</evidence>
<accession>A0A1V4T460</accession>
<keyword evidence="3 8" id="KW-1003">Cell membrane</keyword>